<dbReference type="AlphaFoldDB" id="A0A7T5RK45"/>
<accession>A0A7T5RK45</accession>
<dbReference type="EMBL" id="CP066690">
    <property type="protein sequence ID" value="QQG45165.1"/>
    <property type="molecule type" value="Genomic_DNA"/>
</dbReference>
<reference evidence="1 2" key="1">
    <citation type="submission" date="2020-07" db="EMBL/GenBank/DDBJ databases">
        <title>Huge and variable diversity of episymbiotic CPR bacteria and DPANN archaea in groundwater ecosystems.</title>
        <authorList>
            <person name="He C.Y."/>
            <person name="Keren R."/>
            <person name="Whittaker M."/>
            <person name="Farag I.F."/>
            <person name="Doudna J."/>
            <person name="Cate J.H.D."/>
            <person name="Banfield J.F."/>
        </authorList>
    </citation>
    <scope>NUCLEOTIDE SEQUENCE [LARGE SCALE GENOMIC DNA]</scope>
    <source>
        <strain evidence="1">NC_groundwater_541_Ag_S-0.1um_46_50</strain>
    </source>
</reference>
<name>A0A7T5RK45_9BACT</name>
<sequence length="64" mass="7416">MQTEKFTQIARREVLGALREIFSDPDFGLPLRTSVVRRLRKSIQSKKEGRTKNLEEVLAKLSRS</sequence>
<dbReference type="Proteomes" id="UP000595618">
    <property type="component" value="Chromosome"/>
</dbReference>
<gene>
    <name evidence="1" type="ORF">HYW89_04165</name>
</gene>
<evidence type="ECO:0000313" key="1">
    <source>
        <dbReference type="EMBL" id="QQG45165.1"/>
    </source>
</evidence>
<organism evidence="1 2">
    <name type="scientific">Candidatus Sungiibacteriota bacterium</name>
    <dbReference type="NCBI Taxonomy" id="2750080"/>
    <lineage>
        <taxon>Bacteria</taxon>
        <taxon>Candidatus Sungiibacteriota</taxon>
    </lineage>
</organism>
<evidence type="ECO:0000313" key="2">
    <source>
        <dbReference type="Proteomes" id="UP000595618"/>
    </source>
</evidence>
<protein>
    <submittedName>
        <fullName evidence="1">Uncharacterized protein</fullName>
    </submittedName>
</protein>
<proteinExistence type="predicted"/>